<name>A0A822YLZ2_NELNU</name>
<feature type="region of interest" description="Disordered" evidence="1">
    <location>
        <begin position="1"/>
        <end position="38"/>
    </location>
</feature>
<dbReference type="AlphaFoldDB" id="A0A822YLZ2"/>
<protein>
    <submittedName>
        <fullName evidence="2">Uncharacterized protein</fullName>
    </submittedName>
</protein>
<dbReference type="Proteomes" id="UP000607653">
    <property type="component" value="Unassembled WGS sequence"/>
</dbReference>
<evidence type="ECO:0000256" key="1">
    <source>
        <dbReference type="SAM" id="MobiDB-lite"/>
    </source>
</evidence>
<proteinExistence type="predicted"/>
<accession>A0A822YLZ2</accession>
<organism evidence="2 3">
    <name type="scientific">Nelumbo nucifera</name>
    <name type="common">Sacred lotus</name>
    <dbReference type="NCBI Taxonomy" id="4432"/>
    <lineage>
        <taxon>Eukaryota</taxon>
        <taxon>Viridiplantae</taxon>
        <taxon>Streptophyta</taxon>
        <taxon>Embryophyta</taxon>
        <taxon>Tracheophyta</taxon>
        <taxon>Spermatophyta</taxon>
        <taxon>Magnoliopsida</taxon>
        <taxon>Proteales</taxon>
        <taxon>Nelumbonaceae</taxon>
        <taxon>Nelumbo</taxon>
    </lineage>
</organism>
<gene>
    <name evidence="2" type="ORF">HUJ06_012393</name>
</gene>
<keyword evidence="3" id="KW-1185">Reference proteome</keyword>
<evidence type="ECO:0000313" key="2">
    <source>
        <dbReference type="EMBL" id="DAD33542.1"/>
    </source>
</evidence>
<dbReference type="EMBL" id="DUZY01000003">
    <property type="protein sequence ID" value="DAD33542.1"/>
    <property type="molecule type" value="Genomic_DNA"/>
</dbReference>
<evidence type="ECO:0000313" key="3">
    <source>
        <dbReference type="Proteomes" id="UP000607653"/>
    </source>
</evidence>
<comment type="caution">
    <text evidence="2">The sequence shown here is derived from an EMBL/GenBank/DDBJ whole genome shotgun (WGS) entry which is preliminary data.</text>
</comment>
<sequence length="57" mass="6418">MSSGIGDQGQPVNPIVERETDFSSHKNSFRSMDDRPLVGETWSDGYKRNTLNSNLFV</sequence>
<reference evidence="2 3" key="1">
    <citation type="journal article" date="2020" name="Mol. Biol. Evol.">
        <title>Distinct Expression and Methylation Patterns for Genes with Different Fates following a Single Whole-Genome Duplication in Flowering Plants.</title>
        <authorList>
            <person name="Shi T."/>
            <person name="Rahmani R.S."/>
            <person name="Gugger P.F."/>
            <person name="Wang M."/>
            <person name="Li H."/>
            <person name="Zhang Y."/>
            <person name="Li Z."/>
            <person name="Wang Q."/>
            <person name="Van de Peer Y."/>
            <person name="Marchal K."/>
            <person name="Chen J."/>
        </authorList>
    </citation>
    <scope>NUCLEOTIDE SEQUENCE [LARGE SCALE GENOMIC DNA]</scope>
    <source>
        <tissue evidence="2">Leaf</tissue>
    </source>
</reference>